<dbReference type="InterPro" id="IPR012347">
    <property type="entry name" value="Ferritin-like"/>
</dbReference>
<proteinExistence type="predicted"/>
<dbReference type="Gene3D" id="1.20.1260.10">
    <property type="match status" value="1"/>
</dbReference>
<protein>
    <submittedName>
        <fullName evidence="2">DUF305 domain-containing protein</fullName>
    </submittedName>
</protein>
<organism evidence="2 3">
    <name type="scientific">Brevundimonas vitisensis</name>
    <dbReference type="NCBI Taxonomy" id="2800818"/>
    <lineage>
        <taxon>Bacteria</taxon>
        <taxon>Pseudomonadati</taxon>
        <taxon>Pseudomonadota</taxon>
        <taxon>Alphaproteobacteria</taxon>
        <taxon>Caulobacterales</taxon>
        <taxon>Caulobacteraceae</taxon>
        <taxon>Brevundimonas</taxon>
    </lineage>
</organism>
<gene>
    <name evidence="2" type="ORF">JIP62_01970</name>
</gene>
<sequence length="239" mass="25277">MPHLLGMVVGALSLFSQDPAASDPASPPIFQPGAPGQPTRTLTAAEAVSMGRTTFTEGDVRFMQHMIVHHAQAVEMVALLETRGASPVVQALGRRIALSQEAEMALMREWLTVRGQPLEMSGMGSGDHAAHGAHAGHDMAGHDMAGHAMTDDRPLMPGMLSPAQMRTLAAANGAEFDRLFLEGMIQHHRGALDMVDDLMSQPDSANDPVLSGFAASVVADQSAEILRMQSVLSDLSPPS</sequence>
<evidence type="ECO:0000313" key="2">
    <source>
        <dbReference type="EMBL" id="QQQ18927.1"/>
    </source>
</evidence>
<dbReference type="PANTHER" id="PTHR36933:SF1">
    <property type="entry name" value="SLL0788 PROTEIN"/>
    <property type="match status" value="1"/>
</dbReference>
<evidence type="ECO:0000259" key="1">
    <source>
        <dbReference type="Pfam" id="PF03713"/>
    </source>
</evidence>
<dbReference type="PANTHER" id="PTHR36933">
    <property type="entry name" value="SLL0788 PROTEIN"/>
    <property type="match status" value="1"/>
</dbReference>
<name>A0ABX7BMW1_9CAUL</name>
<dbReference type="Proteomes" id="UP000595448">
    <property type="component" value="Chromosome"/>
</dbReference>
<accession>A0ABX7BMW1</accession>
<reference evidence="2 3" key="1">
    <citation type="submission" date="2021-01" db="EMBL/GenBank/DDBJ databases">
        <title>Brevundimonas vitis sp. nov., an bacterium isolated from grape (Vitis vinifera).</title>
        <authorList>
            <person name="Jiang L."/>
            <person name="Lee J."/>
        </authorList>
    </citation>
    <scope>NUCLEOTIDE SEQUENCE [LARGE SCALE GENOMIC DNA]</scope>
    <source>
        <strain evidence="2 3">GRTSA-9</strain>
    </source>
</reference>
<feature type="domain" description="DUF305" evidence="1">
    <location>
        <begin position="59"/>
        <end position="232"/>
    </location>
</feature>
<dbReference type="InterPro" id="IPR005183">
    <property type="entry name" value="DUF305_CopM-like"/>
</dbReference>
<evidence type="ECO:0000313" key="3">
    <source>
        <dbReference type="Proteomes" id="UP000595448"/>
    </source>
</evidence>
<dbReference type="RefSeq" id="WP_201103281.1">
    <property type="nucleotide sequence ID" value="NZ_CP067977.1"/>
</dbReference>
<keyword evidence="3" id="KW-1185">Reference proteome</keyword>
<dbReference type="EMBL" id="CP067977">
    <property type="protein sequence ID" value="QQQ18927.1"/>
    <property type="molecule type" value="Genomic_DNA"/>
</dbReference>
<dbReference type="Pfam" id="PF03713">
    <property type="entry name" value="DUF305"/>
    <property type="match status" value="1"/>
</dbReference>